<evidence type="ECO:0000313" key="3">
    <source>
        <dbReference type="Proteomes" id="UP001152759"/>
    </source>
</evidence>
<reference evidence="2" key="1">
    <citation type="submission" date="2021-12" db="EMBL/GenBank/DDBJ databases">
        <authorList>
            <person name="King R."/>
        </authorList>
    </citation>
    <scope>NUCLEOTIDE SEQUENCE</scope>
</reference>
<sequence length="313" mass="35330">MANSNGNGASELVEETAEAAEKPLAQVMEEMEAEEKLEREERKKNREPPIVFKNLVDVRGEFDDLVSIIDSKLTTDEMQSLEELHQYMLEDEGSWALGEGFLNFIGKLLNDGTIPSEARVHLLNVLGAAALKDDVILLLHQDRRDHVLMNYAHDIERLPVPEQESLALVICNLFENISSSEWLLYISEWSYNNQMISNIRATTKVAVNCLLSDVETLQDRGSAIIHNLACKEVKTVVFDDVAVELTMALLQFFNGSPKEEYIFRCMKALARFCQISHQDVPQLIQMIGPPPTKFNGTSARVDEQIALVQKKLK</sequence>
<accession>A0A9P0A634</accession>
<dbReference type="Proteomes" id="UP001152759">
    <property type="component" value="Chromosome 2"/>
</dbReference>
<proteinExistence type="predicted"/>
<dbReference type="Gene3D" id="1.25.10.10">
    <property type="entry name" value="Leucine-rich Repeat Variant"/>
    <property type="match status" value="1"/>
</dbReference>
<feature type="region of interest" description="Disordered" evidence="1">
    <location>
        <begin position="1"/>
        <end position="44"/>
    </location>
</feature>
<gene>
    <name evidence="2" type="ORF">BEMITA_LOCUS4141</name>
</gene>
<name>A0A9P0A634_BEMTA</name>
<feature type="compositionally biased region" description="Basic and acidic residues" evidence="1">
    <location>
        <begin position="34"/>
        <end position="44"/>
    </location>
</feature>
<evidence type="ECO:0000313" key="2">
    <source>
        <dbReference type="EMBL" id="CAH0384854.1"/>
    </source>
</evidence>
<dbReference type="AlphaFoldDB" id="A0A9P0A634"/>
<keyword evidence="3" id="KW-1185">Reference proteome</keyword>
<evidence type="ECO:0000256" key="1">
    <source>
        <dbReference type="SAM" id="MobiDB-lite"/>
    </source>
</evidence>
<dbReference type="InterPro" id="IPR011989">
    <property type="entry name" value="ARM-like"/>
</dbReference>
<dbReference type="EMBL" id="OU963863">
    <property type="protein sequence ID" value="CAH0384854.1"/>
    <property type="molecule type" value="Genomic_DNA"/>
</dbReference>
<protein>
    <submittedName>
        <fullName evidence="2">Uncharacterized protein</fullName>
    </submittedName>
</protein>
<organism evidence="2 3">
    <name type="scientific">Bemisia tabaci</name>
    <name type="common">Sweetpotato whitefly</name>
    <name type="synonym">Aleurodes tabaci</name>
    <dbReference type="NCBI Taxonomy" id="7038"/>
    <lineage>
        <taxon>Eukaryota</taxon>
        <taxon>Metazoa</taxon>
        <taxon>Ecdysozoa</taxon>
        <taxon>Arthropoda</taxon>
        <taxon>Hexapoda</taxon>
        <taxon>Insecta</taxon>
        <taxon>Pterygota</taxon>
        <taxon>Neoptera</taxon>
        <taxon>Paraneoptera</taxon>
        <taxon>Hemiptera</taxon>
        <taxon>Sternorrhyncha</taxon>
        <taxon>Aleyrodoidea</taxon>
        <taxon>Aleyrodidae</taxon>
        <taxon>Aleyrodinae</taxon>
        <taxon>Bemisia</taxon>
    </lineage>
</organism>